<organism evidence="2 3">
    <name type="scientific">Euplotes crassus</name>
    <dbReference type="NCBI Taxonomy" id="5936"/>
    <lineage>
        <taxon>Eukaryota</taxon>
        <taxon>Sar</taxon>
        <taxon>Alveolata</taxon>
        <taxon>Ciliophora</taxon>
        <taxon>Intramacronucleata</taxon>
        <taxon>Spirotrichea</taxon>
        <taxon>Hypotrichia</taxon>
        <taxon>Euplotida</taxon>
        <taxon>Euplotidae</taxon>
        <taxon>Moneuplotes</taxon>
    </lineage>
</organism>
<dbReference type="AlphaFoldDB" id="A0AAD1X5V9"/>
<gene>
    <name evidence="2" type="ORF">ECRASSUSDP1_LOCUS5556</name>
</gene>
<feature type="compositionally biased region" description="Polar residues" evidence="1">
    <location>
        <begin position="61"/>
        <end position="75"/>
    </location>
</feature>
<protein>
    <submittedName>
        <fullName evidence="2">Uncharacterized protein</fullName>
    </submittedName>
</protein>
<feature type="compositionally biased region" description="Polar residues" evidence="1">
    <location>
        <begin position="151"/>
        <end position="162"/>
    </location>
</feature>
<dbReference type="EMBL" id="CAMPGE010005361">
    <property type="protein sequence ID" value="CAI2364213.1"/>
    <property type="molecule type" value="Genomic_DNA"/>
</dbReference>
<comment type="caution">
    <text evidence="2">The sequence shown here is derived from an EMBL/GenBank/DDBJ whole genome shotgun (WGS) entry which is preliminary data.</text>
</comment>
<evidence type="ECO:0000256" key="1">
    <source>
        <dbReference type="SAM" id="MobiDB-lite"/>
    </source>
</evidence>
<sequence>MNSISEALYGLDEPDYLYFDSVFRGMRAMKDQSTLSKLNFNCSNFGDVSSNFEDKALPQKSKASADQRGQQIEALKSNSSAKFKKIFKILKPEECAEDLHSAEQSKKSKKNQKAKRNTSKDPGCSTTSPAPSTRSPPSTPQELPLELSPKVETTASAKQPSLYSERRDVRYKAALRVIRKFFKKASQTAGQVSLRKYNTGTGEDIYQRTHKMLAQLGPIELINQDLIYFTIGISTKNTSHLPCRKSVRTQIAAFNTCSNDFSRRRFNRVLASKILRILILNFGKEIDHPKVNAFKEELTKDEGAALGQCTKTFC</sequence>
<feature type="compositionally biased region" description="Basic residues" evidence="1">
    <location>
        <begin position="107"/>
        <end position="117"/>
    </location>
</feature>
<evidence type="ECO:0000313" key="2">
    <source>
        <dbReference type="EMBL" id="CAI2364213.1"/>
    </source>
</evidence>
<feature type="region of interest" description="Disordered" evidence="1">
    <location>
        <begin position="56"/>
        <end position="75"/>
    </location>
</feature>
<name>A0AAD1X5V9_EUPCR</name>
<proteinExistence type="predicted"/>
<feature type="compositionally biased region" description="Low complexity" evidence="1">
    <location>
        <begin position="125"/>
        <end position="136"/>
    </location>
</feature>
<feature type="region of interest" description="Disordered" evidence="1">
    <location>
        <begin position="100"/>
        <end position="163"/>
    </location>
</feature>
<dbReference type="Proteomes" id="UP001295684">
    <property type="component" value="Unassembled WGS sequence"/>
</dbReference>
<evidence type="ECO:0000313" key="3">
    <source>
        <dbReference type="Proteomes" id="UP001295684"/>
    </source>
</evidence>
<keyword evidence="3" id="KW-1185">Reference proteome</keyword>
<reference evidence="2" key="1">
    <citation type="submission" date="2023-07" db="EMBL/GenBank/DDBJ databases">
        <authorList>
            <consortium name="AG Swart"/>
            <person name="Singh M."/>
            <person name="Singh A."/>
            <person name="Seah K."/>
            <person name="Emmerich C."/>
        </authorList>
    </citation>
    <scope>NUCLEOTIDE SEQUENCE</scope>
    <source>
        <strain evidence="2">DP1</strain>
    </source>
</reference>
<accession>A0AAD1X5V9</accession>